<comment type="caution">
    <text evidence="1">The sequence shown here is derived from an EMBL/GenBank/DDBJ whole genome shotgun (WGS) entry which is preliminary data.</text>
</comment>
<proteinExistence type="predicted"/>
<dbReference type="EMBL" id="LAZR01008164">
    <property type="protein sequence ID" value="KKM80536.1"/>
    <property type="molecule type" value="Genomic_DNA"/>
</dbReference>
<reference evidence="1" key="1">
    <citation type="journal article" date="2015" name="Nature">
        <title>Complex archaea that bridge the gap between prokaryotes and eukaryotes.</title>
        <authorList>
            <person name="Spang A."/>
            <person name="Saw J.H."/>
            <person name="Jorgensen S.L."/>
            <person name="Zaremba-Niedzwiedzka K."/>
            <person name="Martijn J."/>
            <person name="Lind A.E."/>
            <person name="van Eijk R."/>
            <person name="Schleper C."/>
            <person name="Guy L."/>
            <person name="Ettema T.J."/>
        </authorList>
    </citation>
    <scope>NUCLEOTIDE SEQUENCE</scope>
</reference>
<dbReference type="AlphaFoldDB" id="A0A0F9L0N1"/>
<accession>A0A0F9L0N1</accession>
<name>A0A0F9L0N1_9ZZZZ</name>
<protein>
    <submittedName>
        <fullName evidence="1">Uncharacterized protein</fullName>
    </submittedName>
</protein>
<gene>
    <name evidence="1" type="ORF">LCGC14_1338860</name>
</gene>
<evidence type="ECO:0000313" key="1">
    <source>
        <dbReference type="EMBL" id="KKM80536.1"/>
    </source>
</evidence>
<organism evidence="1">
    <name type="scientific">marine sediment metagenome</name>
    <dbReference type="NCBI Taxonomy" id="412755"/>
    <lineage>
        <taxon>unclassified sequences</taxon>
        <taxon>metagenomes</taxon>
        <taxon>ecological metagenomes</taxon>
    </lineage>
</organism>
<sequence>MAENLFESYENSNTDVTVLPGALKKAQSFTPQITHTLTKVSLKLKRNTDGSDYTYSVKIQAMTIGPAIGPTGVDLTSETVDWSSVPTTAGGTWVDVTFTTPIVLTAGVEYAIIPLGSEWYTNDDGANWASDGNNKDFAFREYGLWDVSGVVPDTDRTYIKSLVAVGSDTLFYESSSALTELVAVRTEGLIDCSNLLQICEAYQKVFIANEGILRVADFGNVKIVAANIVSGGVYPRKGALLTSGTSSMVVDYITSTTGGSTIYGQNITGIAFSASDAVTGTNLDGTSVGFTMTGVNEVAGPHWYTWAVYGALAATYGTMPGFASLICNYRGRIVISGNKQYPFQWYMARQSHPFDFNYTSNDAQTAVAGSNADAGELGDIITALIPYKDDYLVFGCGGQIWYMAGDPAAGGSLNELDLTTGIYGPQSWCFDNAGNLYFWGTNGVYRTTIPGVPENISRVYLPNLVKDEAIDSSTHRITMAYDSRRGGILIAITKFSDNTHSNYFFDLATNGFFPESSATTDCAIYSQLFYKGDAPDYRRLLFGCADGYVRYHDEDTKSDVDADDVATAIDAYCTWGPLKLAQDEDFYGVLSALEIITAGGASGGSQSDSNNVSYNIFVADTAEEILEKLSANTDYRVTGTVTAPGRPKGSRIRKRFRGMYLGLRLWNSTAAEAWSVNKIIGTIKAGGKFR</sequence>